<evidence type="ECO:0000259" key="1">
    <source>
        <dbReference type="Pfam" id="PF15837"/>
    </source>
</evidence>
<proteinExistence type="predicted"/>
<dbReference type="Proteomes" id="UP000234681">
    <property type="component" value="Chromosome 1"/>
</dbReference>
<evidence type="ECO:0000313" key="2">
    <source>
        <dbReference type="EMBL" id="EDM12562.1"/>
    </source>
</evidence>
<reference evidence="3" key="1">
    <citation type="submission" date="2005-09" db="EMBL/GenBank/DDBJ databases">
        <authorList>
            <person name="Mural R.J."/>
            <person name="Li P.W."/>
            <person name="Adams M.D."/>
            <person name="Amanatides P.G."/>
            <person name="Baden-Tillson H."/>
            <person name="Barnstead M."/>
            <person name="Chin S.H."/>
            <person name="Dew I."/>
            <person name="Evans C.A."/>
            <person name="Ferriera S."/>
            <person name="Flanigan M."/>
            <person name="Fosler C."/>
            <person name="Glodek A."/>
            <person name="Gu Z."/>
            <person name="Holt R.A."/>
            <person name="Jennings D."/>
            <person name="Kraft C.L."/>
            <person name="Lu F."/>
            <person name="Nguyen T."/>
            <person name="Nusskern D.R."/>
            <person name="Pfannkoch C.M."/>
            <person name="Sitter C."/>
            <person name="Sutton G.G."/>
            <person name="Venter J.C."/>
            <person name="Wang Z."/>
            <person name="Woodage T."/>
            <person name="Zheng X.H."/>
            <person name="Zhong F."/>
        </authorList>
    </citation>
    <scope>NUCLEOTIDE SEQUENCE [LARGE SCALE GENOMIC DNA]</scope>
    <source>
        <strain>BN</strain>
        <strain evidence="3">Sprague-Dawley</strain>
    </source>
</reference>
<evidence type="ECO:0000313" key="3">
    <source>
        <dbReference type="Proteomes" id="UP000234681"/>
    </source>
</evidence>
<accession>A6HZD0</accession>
<dbReference type="InterPro" id="IPR040431">
    <property type="entry name" value="TM262"/>
</dbReference>
<sequence>MRWRDRLAVLYFPPGLMLTIAALILFFIHMGVFASDVHNFCVIYHYDRMSFPYTVVLISSMEPCSSTACPWSFWPSITERRDTEAWGLGTGLRREMEKAASDVLIKSVVYLYLSAPLRVEVEG</sequence>
<dbReference type="PANTHER" id="PTHR37998:SF1">
    <property type="entry name" value="CATION CHANNEL SPERM-ASSOCIATED AUXILIARY SUBUNIT TMEM262"/>
    <property type="match status" value="1"/>
</dbReference>
<dbReference type="PANTHER" id="PTHR37998">
    <property type="entry name" value="TRANSMEMBRANE PROTEIN 262"/>
    <property type="match status" value="1"/>
</dbReference>
<gene>
    <name evidence="2" type="ORF">rCG_48429</name>
</gene>
<name>A6HZD0_RAT</name>
<dbReference type="AlphaFoldDB" id="A6HZD0"/>
<protein>
    <submittedName>
        <fullName evidence="2">RCG48429, isoform CRA_b</fullName>
    </submittedName>
</protein>
<dbReference type="Pfam" id="PF15837">
    <property type="entry name" value="DUF4716"/>
    <property type="match status" value="1"/>
</dbReference>
<dbReference type="EMBL" id="CH473953">
    <property type="protein sequence ID" value="EDM12562.1"/>
    <property type="molecule type" value="Genomic_DNA"/>
</dbReference>
<dbReference type="InterPro" id="IPR031683">
    <property type="entry name" value="DUF4716"/>
</dbReference>
<feature type="domain" description="DUF4716" evidence="1">
    <location>
        <begin position="50"/>
        <end position="109"/>
    </location>
</feature>
<organism evidence="2 3">
    <name type="scientific">Rattus norvegicus</name>
    <name type="common">Rat</name>
    <dbReference type="NCBI Taxonomy" id="10116"/>
    <lineage>
        <taxon>Eukaryota</taxon>
        <taxon>Metazoa</taxon>
        <taxon>Chordata</taxon>
        <taxon>Craniata</taxon>
        <taxon>Vertebrata</taxon>
        <taxon>Euteleostomi</taxon>
        <taxon>Mammalia</taxon>
        <taxon>Eutheria</taxon>
        <taxon>Euarchontoglires</taxon>
        <taxon>Glires</taxon>
        <taxon>Rodentia</taxon>
        <taxon>Myomorpha</taxon>
        <taxon>Muroidea</taxon>
        <taxon>Muridae</taxon>
        <taxon>Murinae</taxon>
        <taxon>Rattus</taxon>
    </lineage>
</organism>